<dbReference type="HOGENOM" id="CLU_008287_9_4_5"/>
<keyword evidence="5" id="KW-0410">Iron transport</keyword>
<keyword evidence="6 14" id="KW-0812">Transmembrane</keyword>
<evidence type="ECO:0000256" key="5">
    <source>
        <dbReference type="ARBA" id="ARBA00022496"/>
    </source>
</evidence>
<dbReference type="EMBL" id="CP001298">
    <property type="protein sequence ID" value="ACK85171.1"/>
    <property type="molecule type" value="Genomic_DNA"/>
</dbReference>
<dbReference type="Gene3D" id="2.170.130.10">
    <property type="entry name" value="TonB-dependent receptor, plug domain"/>
    <property type="match status" value="1"/>
</dbReference>
<evidence type="ECO:0000256" key="11">
    <source>
        <dbReference type="ARBA" id="ARBA00023136"/>
    </source>
</evidence>
<dbReference type="RefSeq" id="WP_015952248.1">
    <property type="nucleotide sequence ID" value="NC_011757.1"/>
</dbReference>
<keyword evidence="7 17" id="KW-0732">Signal</keyword>
<dbReference type="GO" id="GO:0015891">
    <property type="term" value="P:siderophore transport"/>
    <property type="evidence" value="ECO:0007669"/>
    <property type="project" value="InterPro"/>
</dbReference>
<name>B7KN54_METC4</name>
<dbReference type="CDD" id="cd01347">
    <property type="entry name" value="ligand_gated_channel"/>
    <property type="match status" value="1"/>
</dbReference>
<evidence type="ECO:0000256" key="9">
    <source>
        <dbReference type="ARBA" id="ARBA00023065"/>
    </source>
</evidence>
<dbReference type="InterPro" id="IPR012910">
    <property type="entry name" value="Plug_dom"/>
</dbReference>
<evidence type="ECO:0000256" key="2">
    <source>
        <dbReference type="ARBA" id="ARBA00009810"/>
    </source>
</evidence>
<evidence type="ECO:0000256" key="17">
    <source>
        <dbReference type="SAM" id="SignalP"/>
    </source>
</evidence>
<feature type="short sequence motif" description="TonB C-terminal box" evidence="15">
    <location>
        <begin position="739"/>
        <end position="756"/>
    </location>
</feature>
<dbReference type="InterPro" id="IPR010917">
    <property type="entry name" value="TonB_rcpt_CS"/>
</dbReference>
<dbReference type="KEGG" id="mch:Mchl_4395"/>
<evidence type="ECO:0000256" key="13">
    <source>
        <dbReference type="ARBA" id="ARBA00023237"/>
    </source>
</evidence>
<dbReference type="Proteomes" id="UP000002385">
    <property type="component" value="Chromosome"/>
</dbReference>
<evidence type="ECO:0000256" key="3">
    <source>
        <dbReference type="ARBA" id="ARBA00022448"/>
    </source>
</evidence>
<comment type="similarity">
    <text evidence="2 14 16">Belongs to the TonB-dependent receptor family.</text>
</comment>
<evidence type="ECO:0000256" key="12">
    <source>
        <dbReference type="ARBA" id="ARBA00023170"/>
    </source>
</evidence>
<dbReference type="Pfam" id="PF00593">
    <property type="entry name" value="TonB_dep_Rec_b-barrel"/>
    <property type="match status" value="1"/>
</dbReference>
<keyword evidence="11 14" id="KW-0472">Membrane</keyword>
<keyword evidence="9" id="KW-0406">Ion transport</keyword>
<dbReference type="InterPro" id="IPR039426">
    <property type="entry name" value="TonB-dep_rcpt-like"/>
</dbReference>
<reference evidence="21" key="1">
    <citation type="submission" date="2008-12" db="EMBL/GenBank/DDBJ databases">
        <title>Complete sequence of chromosome of Methylobacterium chloromethanicum CM4.</title>
        <authorList>
            <consortium name="US DOE Joint Genome Institute"/>
            <person name="Lucas S."/>
            <person name="Copeland A."/>
            <person name="Lapidus A."/>
            <person name="Glavina del Rio T."/>
            <person name="Dalin E."/>
            <person name="Tice H."/>
            <person name="Bruce D."/>
            <person name="Goodwin L."/>
            <person name="Pitluck S."/>
            <person name="Chertkov O."/>
            <person name="Brettin T."/>
            <person name="Detter J.C."/>
            <person name="Han C."/>
            <person name="Larimer F."/>
            <person name="Land M."/>
            <person name="Hauser L."/>
            <person name="Kyrpides N."/>
            <person name="Mikhailova N."/>
            <person name="Marx C."/>
            <person name="Richardson P."/>
        </authorList>
    </citation>
    <scope>NUCLEOTIDE SEQUENCE [LARGE SCALE GENOMIC DNA]</scope>
    <source>
        <strain evidence="21">CM4 / NCIMB 13688</strain>
    </source>
</reference>
<dbReference type="PROSITE" id="PS52016">
    <property type="entry name" value="TONB_DEPENDENT_REC_3"/>
    <property type="match status" value="1"/>
</dbReference>
<protein>
    <submittedName>
        <fullName evidence="20">TonB-dependent siderophore receptor</fullName>
    </submittedName>
</protein>
<dbReference type="Gene3D" id="2.40.170.20">
    <property type="entry name" value="TonB-dependent receptor, beta-barrel domain"/>
    <property type="match status" value="1"/>
</dbReference>
<evidence type="ECO:0000259" key="19">
    <source>
        <dbReference type="Pfam" id="PF07715"/>
    </source>
</evidence>
<evidence type="ECO:0000256" key="10">
    <source>
        <dbReference type="ARBA" id="ARBA00023077"/>
    </source>
</evidence>
<dbReference type="FunFam" id="2.170.130.10:FF:000001">
    <property type="entry name" value="Catecholate siderophore TonB-dependent receptor"/>
    <property type="match status" value="1"/>
</dbReference>
<evidence type="ECO:0000256" key="1">
    <source>
        <dbReference type="ARBA" id="ARBA00004571"/>
    </source>
</evidence>
<comment type="subcellular location">
    <subcellularLocation>
        <location evidence="1 14">Cell outer membrane</location>
        <topology evidence="1 14">Multi-pass membrane protein</topology>
    </subcellularLocation>
</comment>
<keyword evidence="10 16" id="KW-0798">TonB box</keyword>
<evidence type="ECO:0000256" key="8">
    <source>
        <dbReference type="ARBA" id="ARBA00023004"/>
    </source>
</evidence>
<reference evidence="20 21" key="2">
    <citation type="journal article" date="2012" name="J. Bacteriol.">
        <title>Complete genome sequences of six strains of the genus Methylobacterium.</title>
        <authorList>
            <person name="Marx C.J."/>
            <person name="Bringel F."/>
            <person name="Chistoserdova L."/>
            <person name="Moulin L."/>
            <person name="Farhan Ul Haque M."/>
            <person name="Fleischman D.E."/>
            <person name="Gruffaz C."/>
            <person name="Jourand P."/>
            <person name="Knief C."/>
            <person name="Lee M.C."/>
            <person name="Muller E.E."/>
            <person name="Nadalig T."/>
            <person name="Peyraud R."/>
            <person name="Roselli S."/>
            <person name="Russ L."/>
            <person name="Goodwin L.A."/>
            <person name="Ivanova N."/>
            <person name="Kyrpides N."/>
            <person name="Lajus A."/>
            <person name="Land M.L."/>
            <person name="Medigue C."/>
            <person name="Mikhailova N."/>
            <person name="Nolan M."/>
            <person name="Woyke T."/>
            <person name="Stolyar S."/>
            <person name="Vorholt J.A."/>
            <person name="Vuilleumier S."/>
        </authorList>
    </citation>
    <scope>NUCLEOTIDE SEQUENCE [LARGE SCALE GENOMIC DNA]</scope>
    <source>
        <strain evidence="21">CM4 / NCIMB 13688</strain>
    </source>
</reference>
<keyword evidence="13 14" id="KW-0998">Cell outer membrane</keyword>
<keyword evidence="4 14" id="KW-1134">Transmembrane beta strand</keyword>
<accession>B7KN54</accession>
<dbReference type="GO" id="GO:0015344">
    <property type="term" value="F:siderophore uptake transmembrane transporter activity"/>
    <property type="evidence" value="ECO:0007669"/>
    <property type="project" value="TreeGrafter"/>
</dbReference>
<evidence type="ECO:0000256" key="6">
    <source>
        <dbReference type="ARBA" id="ARBA00022692"/>
    </source>
</evidence>
<feature type="domain" description="TonB-dependent receptor plug" evidence="19">
    <location>
        <begin position="103"/>
        <end position="199"/>
    </location>
</feature>
<feature type="chain" id="PRO_5002859113" evidence="17">
    <location>
        <begin position="35"/>
        <end position="756"/>
    </location>
</feature>
<keyword evidence="12 20" id="KW-0675">Receptor</keyword>
<dbReference type="InterPro" id="IPR036942">
    <property type="entry name" value="Beta-barrel_TonB_sf"/>
</dbReference>
<dbReference type="InterPro" id="IPR000531">
    <property type="entry name" value="Beta-barrel_TonB"/>
</dbReference>
<evidence type="ECO:0000313" key="21">
    <source>
        <dbReference type="Proteomes" id="UP000002385"/>
    </source>
</evidence>
<evidence type="ECO:0000256" key="14">
    <source>
        <dbReference type="PROSITE-ProRule" id="PRU01360"/>
    </source>
</evidence>
<keyword evidence="8" id="KW-0408">Iron</keyword>
<dbReference type="PANTHER" id="PTHR32552">
    <property type="entry name" value="FERRICHROME IRON RECEPTOR-RELATED"/>
    <property type="match status" value="1"/>
</dbReference>
<feature type="signal peptide" evidence="17">
    <location>
        <begin position="1"/>
        <end position="34"/>
    </location>
</feature>
<dbReference type="AlphaFoldDB" id="B7KN54"/>
<dbReference type="SUPFAM" id="SSF56935">
    <property type="entry name" value="Porins"/>
    <property type="match status" value="1"/>
</dbReference>
<proteinExistence type="inferred from homology"/>
<evidence type="ECO:0000313" key="20">
    <source>
        <dbReference type="EMBL" id="ACK85171.1"/>
    </source>
</evidence>
<dbReference type="NCBIfam" id="TIGR01783">
    <property type="entry name" value="TonB-siderophor"/>
    <property type="match status" value="1"/>
</dbReference>
<evidence type="ECO:0000256" key="7">
    <source>
        <dbReference type="ARBA" id="ARBA00022729"/>
    </source>
</evidence>
<sequence length="756" mass="82987">MRTARQSRAVLRPMLLGSVACTSIVAAFIHPARAQVTDINTGLPTAQAVHPLAASPSVGGVTLDMISVAGSGLGRGLVVDSSGSQVGYLARRLRSSTKTDTPLIDTPQAISVVTEAQIRDQNVQSIGEALRYVPGVAIAQGEGHRDEILIRGQRTTADFFVNGIRDDARYFRDLYNTQRIEVLKGPNAMIFGRGGGGGVVNRVLKEADGVPIREVLVQGGQFGNKRMAVDLGDRISDTAFFRLTGVFEDTGTYRDFIDIRRYGVNPTMTFLLGPQTTLRLSYEYFSDNRIADRGIPSQFGRPWRYRENTSTLFGAPLISNGFVDAHIGNAQLDHVFENGVVMRSQTRIADYAKYHQNAYPNSPVSADETAFVMRGYGSQTDRTNYFNQTDFTYKFNTGPLAHTVVAGLELGFQEGIDFRRDFIWNSTGTRNLPVNPFAPTTTEGATLRNLASGRNNTYRLGVFSAFAQDQIEIDEHLQFIVGARFDRFDFQSRDRRPDAATGLPAQPNSRIDNLVSPRVGVVVKPLPNLAFYGSYSVSFLPSAGDQFRVLDPTTALSAPERFENAEIGVKYEITPALILTAALFNLDRDNQPIPSSTEAGFSAGPGKTNTRGAEIGIAGYATDWWQISGGYAYTEPRIVADIDDDGDVIRAGNLVGGVPLNTFSLWNKFDIGERFSVGVGYLYQDASFASSDNAVRLPSFSRFDAGVFYAFSESMRAQVNIENLFDRRYVISAHNNNNNILPGAPRTVRFQIIARF</sequence>
<evidence type="ECO:0000256" key="4">
    <source>
        <dbReference type="ARBA" id="ARBA00022452"/>
    </source>
</evidence>
<evidence type="ECO:0000256" key="16">
    <source>
        <dbReference type="RuleBase" id="RU003357"/>
    </source>
</evidence>
<dbReference type="PROSITE" id="PS01156">
    <property type="entry name" value="TONB_DEPENDENT_REC_2"/>
    <property type="match status" value="1"/>
</dbReference>
<dbReference type="PANTHER" id="PTHR32552:SF68">
    <property type="entry name" value="FERRICHROME OUTER MEMBRANE TRANSPORTER_PHAGE RECEPTOR"/>
    <property type="match status" value="1"/>
</dbReference>
<evidence type="ECO:0000256" key="15">
    <source>
        <dbReference type="PROSITE-ProRule" id="PRU10144"/>
    </source>
</evidence>
<organism evidence="20 21">
    <name type="scientific">Methylorubrum extorquens (strain CM4 / NCIMB 13688)</name>
    <name type="common">Methylobacterium extorquens</name>
    <dbReference type="NCBI Taxonomy" id="440085"/>
    <lineage>
        <taxon>Bacteria</taxon>
        <taxon>Pseudomonadati</taxon>
        <taxon>Pseudomonadota</taxon>
        <taxon>Alphaproteobacteria</taxon>
        <taxon>Hyphomicrobiales</taxon>
        <taxon>Methylobacteriaceae</taxon>
        <taxon>Methylorubrum</taxon>
    </lineage>
</organism>
<feature type="domain" description="TonB-dependent receptor-like beta-barrel" evidence="18">
    <location>
        <begin position="272"/>
        <end position="724"/>
    </location>
</feature>
<dbReference type="InterPro" id="IPR010105">
    <property type="entry name" value="TonB_sidphr_rcpt"/>
</dbReference>
<gene>
    <name evidence="20" type="ordered locus">Mchl_4395</name>
</gene>
<dbReference type="InterPro" id="IPR037066">
    <property type="entry name" value="Plug_dom_sf"/>
</dbReference>
<dbReference type="Pfam" id="PF07715">
    <property type="entry name" value="Plug"/>
    <property type="match status" value="1"/>
</dbReference>
<dbReference type="GO" id="GO:0009279">
    <property type="term" value="C:cell outer membrane"/>
    <property type="evidence" value="ECO:0007669"/>
    <property type="project" value="UniProtKB-SubCell"/>
</dbReference>
<dbReference type="GO" id="GO:0038023">
    <property type="term" value="F:signaling receptor activity"/>
    <property type="evidence" value="ECO:0007669"/>
    <property type="project" value="InterPro"/>
</dbReference>
<keyword evidence="3 14" id="KW-0813">Transport</keyword>
<evidence type="ECO:0000259" key="18">
    <source>
        <dbReference type="Pfam" id="PF00593"/>
    </source>
</evidence>